<feature type="domain" description="FAD-binding" evidence="3">
    <location>
        <begin position="6"/>
        <end position="323"/>
    </location>
</feature>
<evidence type="ECO:0000256" key="2">
    <source>
        <dbReference type="ARBA" id="ARBA00023033"/>
    </source>
</evidence>
<protein>
    <recommendedName>
        <fullName evidence="3">FAD-binding domain-containing protein</fullName>
    </recommendedName>
</protein>
<dbReference type="AlphaFoldDB" id="A0A511MGC4"/>
<dbReference type="Proteomes" id="UP000321424">
    <property type="component" value="Unassembled WGS sequence"/>
</dbReference>
<evidence type="ECO:0000259" key="3">
    <source>
        <dbReference type="Pfam" id="PF01494"/>
    </source>
</evidence>
<keyword evidence="2" id="KW-0503">Monooxygenase</keyword>
<dbReference type="Pfam" id="PF01494">
    <property type="entry name" value="FAD_binding_3"/>
    <property type="match status" value="1"/>
</dbReference>
<name>A0A511MGC4_9NOCA</name>
<evidence type="ECO:0000256" key="1">
    <source>
        <dbReference type="ARBA" id="ARBA00023002"/>
    </source>
</evidence>
<dbReference type="RefSeq" id="WP_186818537.1">
    <property type="nucleotide sequence ID" value="NZ_BJXA01000027.1"/>
</dbReference>
<dbReference type="PRINTS" id="PR00420">
    <property type="entry name" value="RNGMNOXGNASE"/>
</dbReference>
<keyword evidence="5" id="KW-1185">Reference proteome</keyword>
<dbReference type="GO" id="GO:0071949">
    <property type="term" value="F:FAD binding"/>
    <property type="evidence" value="ECO:0007669"/>
    <property type="project" value="InterPro"/>
</dbReference>
<dbReference type="InterPro" id="IPR036188">
    <property type="entry name" value="FAD/NAD-bd_sf"/>
</dbReference>
<evidence type="ECO:0000313" key="5">
    <source>
        <dbReference type="Proteomes" id="UP000321424"/>
    </source>
</evidence>
<dbReference type="SUPFAM" id="SSF51905">
    <property type="entry name" value="FAD/NAD(P)-binding domain"/>
    <property type="match status" value="1"/>
</dbReference>
<dbReference type="PANTHER" id="PTHR13789:SF309">
    <property type="entry name" value="PUTATIVE (AFU_ORTHOLOGUE AFUA_6G14510)-RELATED"/>
    <property type="match status" value="1"/>
</dbReference>
<evidence type="ECO:0000313" key="4">
    <source>
        <dbReference type="EMBL" id="GEM39712.1"/>
    </source>
</evidence>
<organism evidence="4 5">
    <name type="scientific">Nocardia ninae NBRC 108245</name>
    <dbReference type="NCBI Taxonomy" id="1210091"/>
    <lineage>
        <taxon>Bacteria</taxon>
        <taxon>Bacillati</taxon>
        <taxon>Actinomycetota</taxon>
        <taxon>Actinomycetes</taxon>
        <taxon>Mycobacteriales</taxon>
        <taxon>Nocardiaceae</taxon>
        <taxon>Nocardia</taxon>
    </lineage>
</organism>
<accession>A0A511MGC4</accession>
<proteinExistence type="predicted"/>
<comment type="caution">
    <text evidence="4">The sequence shown here is derived from an EMBL/GenBank/DDBJ whole genome shotgun (WGS) entry which is preliminary data.</text>
</comment>
<dbReference type="GO" id="GO:0004497">
    <property type="term" value="F:monooxygenase activity"/>
    <property type="evidence" value="ECO:0007669"/>
    <property type="project" value="UniProtKB-KW"/>
</dbReference>
<reference evidence="4 5" key="1">
    <citation type="submission" date="2019-07" db="EMBL/GenBank/DDBJ databases">
        <title>Whole genome shotgun sequence of Nocardia ninae NBRC 108245.</title>
        <authorList>
            <person name="Hosoyama A."/>
            <person name="Uohara A."/>
            <person name="Ohji S."/>
            <person name="Ichikawa N."/>
        </authorList>
    </citation>
    <scope>NUCLEOTIDE SEQUENCE [LARGE SCALE GENOMIC DNA]</scope>
    <source>
        <strain evidence="4 5">NBRC 108245</strain>
    </source>
</reference>
<dbReference type="InterPro" id="IPR002938">
    <property type="entry name" value="FAD-bd"/>
</dbReference>
<sequence length="366" mass="39975">MPNPLHVLVVGAGVAGMAAAGALDRRGLSVDIIERRTHSPVGAGLFLPGNAVRALAELGLGDALRDGVPIRTQRLRDHRGRTLADIDMAALWRGVGQPVGITYDRLRSALADKLRLPIRTGVTVRTITESDDGVEVAFSDGTSGRYDVVVGADGVHSELRRTVRPHAEARYAGQVCWRYVTSNASGIDDWTVWLGRGATFLAVPVGKDRLYCYADLSMSEPAAVAPAGTALAEHFSHFDREVRDLLTIPDAHFSAIEEVIDSTWRTRRIILIGDAAHASSPNMAQGVAMSVEDALVLAESLGGPGEVEHMLARYRLRRLPRTRWVQARARRRDSTRSMAPVVRDAVLRLAAPRIYERDYCLLRDLP</sequence>
<dbReference type="InterPro" id="IPR050493">
    <property type="entry name" value="FAD-dep_Monooxygenase_BioMet"/>
</dbReference>
<keyword evidence="1" id="KW-0560">Oxidoreductase</keyword>
<dbReference type="EMBL" id="BJXA01000027">
    <property type="protein sequence ID" value="GEM39712.1"/>
    <property type="molecule type" value="Genomic_DNA"/>
</dbReference>
<dbReference type="Gene3D" id="3.50.50.60">
    <property type="entry name" value="FAD/NAD(P)-binding domain"/>
    <property type="match status" value="1"/>
</dbReference>
<gene>
    <name evidence="4" type="ORF">NN4_42310</name>
</gene>
<dbReference type="PANTHER" id="PTHR13789">
    <property type="entry name" value="MONOOXYGENASE"/>
    <property type="match status" value="1"/>
</dbReference>